<name>A0A1W1D4V4_9ZZZZ</name>
<organism evidence="1">
    <name type="scientific">hydrothermal vent metagenome</name>
    <dbReference type="NCBI Taxonomy" id="652676"/>
    <lineage>
        <taxon>unclassified sequences</taxon>
        <taxon>metagenomes</taxon>
        <taxon>ecological metagenomes</taxon>
    </lineage>
</organism>
<sequence length="95" mass="11231">MLYNEQLFISQAMQKCEGIPYEKIILNNPKHKTLQQLLKEPDSPFFDYIKKIGFYIQSYNTANNFQIQSTTIVTLKTTCFKVDFNEDFVTIEHIK</sequence>
<dbReference type="EMBL" id="FPHP01000044">
    <property type="protein sequence ID" value="SFV75644.1"/>
    <property type="molecule type" value="Genomic_DNA"/>
</dbReference>
<proteinExistence type="predicted"/>
<gene>
    <name evidence="1" type="ORF">MNB_SM-3-1059</name>
</gene>
<protein>
    <submittedName>
        <fullName evidence="1">Uncharacterized protein</fullName>
    </submittedName>
</protein>
<reference evidence="1" key="1">
    <citation type="submission" date="2016-10" db="EMBL/GenBank/DDBJ databases">
        <authorList>
            <person name="de Groot N.N."/>
        </authorList>
    </citation>
    <scope>NUCLEOTIDE SEQUENCE</scope>
</reference>
<accession>A0A1W1D4V4</accession>
<evidence type="ECO:0000313" key="1">
    <source>
        <dbReference type="EMBL" id="SFV75644.1"/>
    </source>
</evidence>
<dbReference type="AlphaFoldDB" id="A0A1W1D4V4"/>